<dbReference type="AlphaFoldDB" id="A0A1H2RSX1"/>
<proteinExistence type="predicted"/>
<dbReference type="OrthoDB" id="1432909at2"/>
<dbReference type="RefSeq" id="WP_016419811.1">
    <property type="nucleotide sequence ID" value="NZ_FNND01000001.1"/>
</dbReference>
<gene>
    <name evidence="2" type="ORF">SAMN05444420_101564</name>
</gene>
<accession>A0A1H2RSX1</accession>
<name>A0A1H2RSX1_9FLAO</name>
<feature type="chain" id="PRO_5028827189" description="YD repeat-containing protein" evidence="1">
    <location>
        <begin position="23"/>
        <end position="399"/>
    </location>
</feature>
<evidence type="ECO:0000313" key="3">
    <source>
        <dbReference type="Proteomes" id="UP000182771"/>
    </source>
</evidence>
<evidence type="ECO:0000313" key="2">
    <source>
        <dbReference type="EMBL" id="SDW22260.1"/>
    </source>
</evidence>
<dbReference type="Gene3D" id="2.180.10.10">
    <property type="entry name" value="RHS repeat-associated core"/>
    <property type="match status" value="1"/>
</dbReference>
<organism evidence="2 3">
    <name type="scientific">Capnocytophaga granulosa</name>
    <dbReference type="NCBI Taxonomy" id="45242"/>
    <lineage>
        <taxon>Bacteria</taxon>
        <taxon>Pseudomonadati</taxon>
        <taxon>Bacteroidota</taxon>
        <taxon>Flavobacteriia</taxon>
        <taxon>Flavobacteriales</taxon>
        <taxon>Flavobacteriaceae</taxon>
        <taxon>Capnocytophaga</taxon>
    </lineage>
</organism>
<evidence type="ECO:0008006" key="4">
    <source>
        <dbReference type="Google" id="ProtNLM"/>
    </source>
</evidence>
<dbReference type="GeneID" id="85017581"/>
<dbReference type="EMBL" id="FNND01000001">
    <property type="protein sequence ID" value="SDW22260.1"/>
    <property type="molecule type" value="Genomic_DNA"/>
</dbReference>
<evidence type="ECO:0000256" key="1">
    <source>
        <dbReference type="SAM" id="SignalP"/>
    </source>
</evidence>
<sequence length="399" mass="48094">MKHFLFSLLFYFSSCFYVSLLAQEDDPNRYREEHLRNLGITPQGKVKVVEKFIYHYENKNGKEAKIFPKNAKVERMPVHSRYIFDKKGNIIEFYNYYTDGKLFQKIFYKYNTDNLLTKADEYKYKEENNPEHIEEEIFYEGKVMISKKYKIDGNLFEIRMLFDKNKRKKAISEYRNNTLINKNRYSYNSKGNITYEKNKSTSLLDDEAYDTWYTYTKEGTLLAGKKECYSMFCFYTTYQYLANNEVYEETTYTTPLHDEKDISNKRTRYYIYDSKGAIVEIQTYKGEEFRSYHCMENEKEVESYSYFLEGEVIKTLFSYNKDNQLIKEENFNLLTGDFTSGTYYTYDEKGNLLQIDDGQIPSPNRTIYHYDKFNNCTEEIWYKNNKPAAIVERIFTYYQ</sequence>
<feature type="signal peptide" evidence="1">
    <location>
        <begin position="1"/>
        <end position="22"/>
    </location>
</feature>
<comment type="caution">
    <text evidence="2">The sequence shown here is derived from an EMBL/GenBank/DDBJ whole genome shotgun (WGS) entry which is preliminary data.</text>
</comment>
<dbReference type="Proteomes" id="UP000182771">
    <property type="component" value="Unassembled WGS sequence"/>
</dbReference>
<keyword evidence="3" id="KW-1185">Reference proteome</keyword>
<reference evidence="2 3" key="1">
    <citation type="submission" date="2016-10" db="EMBL/GenBank/DDBJ databases">
        <authorList>
            <person name="Varghese N."/>
            <person name="Submissions S."/>
        </authorList>
    </citation>
    <scope>NUCLEOTIDE SEQUENCE [LARGE SCALE GENOMIC DNA]</scope>
    <source>
        <strain evidence="2 3">DSM 11449</strain>
    </source>
</reference>
<keyword evidence="1" id="KW-0732">Signal</keyword>
<protein>
    <recommendedName>
        <fullName evidence="4">YD repeat-containing protein</fullName>
    </recommendedName>
</protein>